<protein>
    <submittedName>
        <fullName evidence="2">Uncharacterized protein</fullName>
    </submittedName>
</protein>
<feature type="compositionally biased region" description="Polar residues" evidence="1">
    <location>
        <begin position="107"/>
        <end position="116"/>
    </location>
</feature>
<evidence type="ECO:0000313" key="2">
    <source>
        <dbReference type="EMBL" id="WVZ90089.1"/>
    </source>
</evidence>
<name>A0AAQ3UD50_PASNO</name>
<evidence type="ECO:0000313" key="3">
    <source>
        <dbReference type="Proteomes" id="UP001341281"/>
    </source>
</evidence>
<accession>A0AAQ3UD50</accession>
<feature type="region of interest" description="Disordered" evidence="1">
    <location>
        <begin position="104"/>
        <end position="143"/>
    </location>
</feature>
<dbReference type="Proteomes" id="UP001341281">
    <property type="component" value="Chromosome 08"/>
</dbReference>
<dbReference type="EMBL" id="CP144752">
    <property type="protein sequence ID" value="WVZ90089.1"/>
    <property type="molecule type" value="Genomic_DNA"/>
</dbReference>
<dbReference type="AlphaFoldDB" id="A0AAQ3UD50"/>
<proteinExistence type="predicted"/>
<reference evidence="2 3" key="1">
    <citation type="submission" date="2024-02" db="EMBL/GenBank/DDBJ databases">
        <title>High-quality chromosome-scale genome assembly of Pensacola bahiagrass (Paspalum notatum Flugge var. saurae).</title>
        <authorList>
            <person name="Vega J.M."/>
            <person name="Podio M."/>
            <person name="Orjuela J."/>
            <person name="Siena L.A."/>
            <person name="Pessino S.C."/>
            <person name="Combes M.C."/>
            <person name="Mariac C."/>
            <person name="Albertini E."/>
            <person name="Pupilli F."/>
            <person name="Ortiz J.P.A."/>
            <person name="Leblanc O."/>
        </authorList>
    </citation>
    <scope>NUCLEOTIDE SEQUENCE [LARGE SCALE GENOMIC DNA]</scope>
    <source>
        <strain evidence="2">R1</strain>
        <tissue evidence="2">Leaf</tissue>
    </source>
</reference>
<organism evidence="2 3">
    <name type="scientific">Paspalum notatum var. saurae</name>
    <dbReference type="NCBI Taxonomy" id="547442"/>
    <lineage>
        <taxon>Eukaryota</taxon>
        <taxon>Viridiplantae</taxon>
        <taxon>Streptophyta</taxon>
        <taxon>Embryophyta</taxon>
        <taxon>Tracheophyta</taxon>
        <taxon>Spermatophyta</taxon>
        <taxon>Magnoliopsida</taxon>
        <taxon>Liliopsida</taxon>
        <taxon>Poales</taxon>
        <taxon>Poaceae</taxon>
        <taxon>PACMAD clade</taxon>
        <taxon>Panicoideae</taxon>
        <taxon>Andropogonodae</taxon>
        <taxon>Paspaleae</taxon>
        <taxon>Paspalinae</taxon>
        <taxon>Paspalum</taxon>
    </lineage>
</organism>
<evidence type="ECO:0000256" key="1">
    <source>
        <dbReference type="SAM" id="MobiDB-lite"/>
    </source>
</evidence>
<feature type="region of interest" description="Disordered" evidence="1">
    <location>
        <begin position="1"/>
        <end position="35"/>
    </location>
</feature>
<keyword evidence="3" id="KW-1185">Reference proteome</keyword>
<sequence length="158" mass="16587">MQGAYPYLGSGPRSTVHTHARAAATPPPQPRAAAGRLPAPISITAGRLPAPVRVAAGRLPAPVRVAACRLPLPFVSPPRRLPGVQRAGLCHRRWGLGLAIRRHPRSRSQPWRSTEASAAGSLAPGRPAPSPLHRPSAGPEPVAAHCSLQHRATVGQDF</sequence>
<gene>
    <name evidence="2" type="ORF">U9M48_036420</name>
</gene>